<evidence type="ECO:0000313" key="2">
    <source>
        <dbReference type="Proteomes" id="UP000281553"/>
    </source>
</evidence>
<dbReference type="Proteomes" id="UP000281553">
    <property type="component" value="Unassembled WGS sequence"/>
</dbReference>
<dbReference type="OrthoDB" id="10538918at2759"/>
<evidence type="ECO:0000313" key="1">
    <source>
        <dbReference type="EMBL" id="VDN09808.1"/>
    </source>
</evidence>
<gene>
    <name evidence="1" type="ORF">DILT_LOCUS5639</name>
</gene>
<organism evidence="1 2">
    <name type="scientific">Dibothriocephalus latus</name>
    <name type="common">Fish tapeworm</name>
    <name type="synonym">Diphyllobothrium latum</name>
    <dbReference type="NCBI Taxonomy" id="60516"/>
    <lineage>
        <taxon>Eukaryota</taxon>
        <taxon>Metazoa</taxon>
        <taxon>Spiralia</taxon>
        <taxon>Lophotrochozoa</taxon>
        <taxon>Platyhelminthes</taxon>
        <taxon>Cestoda</taxon>
        <taxon>Eucestoda</taxon>
        <taxon>Diphyllobothriidea</taxon>
        <taxon>Diphyllobothriidae</taxon>
        <taxon>Dibothriocephalus</taxon>
    </lineage>
</organism>
<protein>
    <submittedName>
        <fullName evidence="1">Uncharacterized protein</fullName>
    </submittedName>
</protein>
<dbReference type="EMBL" id="UYRU01047834">
    <property type="protein sequence ID" value="VDN09808.1"/>
    <property type="molecule type" value="Genomic_DNA"/>
</dbReference>
<proteinExistence type="predicted"/>
<reference evidence="1 2" key="1">
    <citation type="submission" date="2018-11" db="EMBL/GenBank/DDBJ databases">
        <authorList>
            <consortium name="Pathogen Informatics"/>
        </authorList>
    </citation>
    <scope>NUCLEOTIDE SEQUENCE [LARGE SCALE GENOMIC DNA]</scope>
</reference>
<keyword evidence="2" id="KW-1185">Reference proteome</keyword>
<sequence length="224" mass="24299">MFFTVNFLVDESVATISLAAHFGRVKDPVREPTAIIRSSKFIFSLYKFSEVDGDGYERTVNGNGSAGDAALTNYDDVLEMFDPLPNGRDCDSTKLAGATLPLLSVSALASQLAALPLELEPLAVHPSSSCPVCNVLMVIHTPKLLMAYFFFCDVPSAVPPRAFSSMREFSFIAEGLAHCSKCGRLICFRCYERRSGVLGDIGAADVETFVCKDCCFKATPLRAV</sequence>
<accession>A0A3P7LIS8</accession>
<dbReference type="AlphaFoldDB" id="A0A3P7LIS8"/>
<name>A0A3P7LIS8_DIBLA</name>